<feature type="transmembrane region" description="Helical" evidence="1">
    <location>
        <begin position="16"/>
        <end position="37"/>
    </location>
</feature>
<evidence type="ECO:0000313" key="2">
    <source>
        <dbReference type="EMBL" id="TWD16852.1"/>
    </source>
</evidence>
<dbReference type="InterPro" id="IPR011048">
    <property type="entry name" value="Haem_d1_sf"/>
</dbReference>
<dbReference type="PANTHER" id="PTHR47197">
    <property type="entry name" value="PROTEIN NIRF"/>
    <property type="match status" value="1"/>
</dbReference>
<dbReference type="InterPro" id="IPR011964">
    <property type="entry name" value="YVTN_b-propeller_repeat"/>
</dbReference>
<keyword evidence="1" id="KW-1133">Transmembrane helix</keyword>
<dbReference type="Pfam" id="PF10282">
    <property type="entry name" value="Lactonase"/>
    <property type="match status" value="1"/>
</dbReference>
<dbReference type="NCBIfam" id="TIGR02276">
    <property type="entry name" value="beta_rpt_yvtn"/>
    <property type="match status" value="1"/>
</dbReference>
<keyword evidence="1" id="KW-0472">Membrane</keyword>
<dbReference type="OrthoDB" id="9772811at2"/>
<dbReference type="InterPro" id="IPR051200">
    <property type="entry name" value="Host-pathogen_enzymatic-act"/>
</dbReference>
<dbReference type="PANTHER" id="PTHR47197:SF3">
    <property type="entry name" value="DIHYDRO-HEME D1 DEHYDROGENASE"/>
    <property type="match status" value="1"/>
</dbReference>
<name>A0A560WGQ8_9MICO</name>
<dbReference type="Proteomes" id="UP000315628">
    <property type="component" value="Unassembled WGS sequence"/>
</dbReference>
<evidence type="ECO:0000313" key="3">
    <source>
        <dbReference type="Proteomes" id="UP000315628"/>
    </source>
</evidence>
<keyword evidence="3" id="KW-1185">Reference proteome</keyword>
<keyword evidence="1" id="KW-0812">Transmembrane</keyword>
<dbReference type="SUPFAM" id="SSF51004">
    <property type="entry name" value="C-terminal (heme d1) domain of cytochrome cd1-nitrite reductase"/>
    <property type="match status" value="1"/>
</dbReference>
<accession>A0A560WGQ8</accession>
<dbReference type="Gene3D" id="2.130.10.10">
    <property type="entry name" value="YVTN repeat-like/Quinoprotein amine dehydrogenase"/>
    <property type="match status" value="2"/>
</dbReference>
<dbReference type="InterPro" id="IPR015943">
    <property type="entry name" value="WD40/YVTN_repeat-like_dom_sf"/>
</dbReference>
<comment type="caution">
    <text evidence="2">The sequence shown here is derived from an EMBL/GenBank/DDBJ whole genome shotgun (WGS) entry which is preliminary data.</text>
</comment>
<reference evidence="2 3" key="1">
    <citation type="submission" date="2019-06" db="EMBL/GenBank/DDBJ databases">
        <title>Sequencing the genomes of 1000 actinobacteria strains.</title>
        <authorList>
            <person name="Klenk H.-P."/>
        </authorList>
    </citation>
    <scope>NUCLEOTIDE SEQUENCE [LARGE SCALE GENOMIC DNA]</scope>
    <source>
        <strain evidence="2 3">DSM 18935</strain>
    </source>
</reference>
<gene>
    <name evidence="2" type="ORF">FB557_0395</name>
</gene>
<dbReference type="AlphaFoldDB" id="A0A560WGQ8"/>
<dbReference type="SUPFAM" id="SSF63825">
    <property type="entry name" value="YWTD domain"/>
    <property type="match status" value="1"/>
</dbReference>
<proteinExistence type="predicted"/>
<sequence>MKLTVKNDPVYQRRRLVVLAVIVVVVLLLCWVGRLIFGGDEPAQASAPAVSASQAVDRPVEQEAPPIEPAEEQGAQAGTADSELVRLQRITGGLTPKSVVASSEGLLFAQNMMYTHTVTAYTPDGARVATIDDSVDLAKHGVKGHPGTSKGAPVEMAFSPDGSRAYVSNYSMYGEGFLPEGADACTSGKGISNSYLYDIDTATFEIERVIEVGAVPKYVAVTPDGSTILVSNWCSMDVTVIDAASGKVTASIPTGGKHPRGIATSPDGKTAYVTVMGSDRTVAIDLGSQQVSELVDTGDKPRHVVTSPDGTYIYITNSGADTVSKVEAATGKIVAEAKTAADPRSTAISPDGEALYVVEYGASRMSKITTADMQVVDSEAVDPHPIGVTYEPTTKRVWVACYGGSLLVFDDSRRAA</sequence>
<evidence type="ECO:0000256" key="1">
    <source>
        <dbReference type="SAM" id="Phobius"/>
    </source>
</evidence>
<protein>
    <submittedName>
        <fullName evidence="2">YVTN family beta-propeller protein</fullName>
    </submittedName>
</protein>
<dbReference type="RefSeq" id="WP_144855140.1">
    <property type="nucleotide sequence ID" value="NZ_BAAAYT010000002.1"/>
</dbReference>
<organism evidence="2 3">
    <name type="scientific">Marihabitans asiaticum</name>
    <dbReference type="NCBI Taxonomy" id="415218"/>
    <lineage>
        <taxon>Bacteria</taxon>
        <taxon>Bacillati</taxon>
        <taxon>Actinomycetota</taxon>
        <taxon>Actinomycetes</taxon>
        <taxon>Micrococcales</taxon>
        <taxon>Intrasporangiaceae</taxon>
        <taxon>Marihabitans</taxon>
    </lineage>
</organism>
<dbReference type="InterPro" id="IPR019405">
    <property type="entry name" value="Lactonase_7-beta_prop"/>
</dbReference>
<dbReference type="EMBL" id="VIUW01000001">
    <property type="protein sequence ID" value="TWD16852.1"/>
    <property type="molecule type" value="Genomic_DNA"/>
</dbReference>